<dbReference type="AlphaFoldDB" id="B7P380"/>
<evidence type="ECO:0000256" key="1">
    <source>
        <dbReference type="ARBA" id="ARBA00004123"/>
    </source>
</evidence>
<dbReference type="GO" id="GO:0005634">
    <property type="term" value="C:nucleus"/>
    <property type="evidence" value="ECO:0000318"/>
    <property type="project" value="GO_Central"/>
</dbReference>
<keyword evidence="6 7" id="KW-0539">Nucleus</keyword>
<name>B7P380_IXOSC</name>
<dbReference type="VEuPathDB" id="VectorBase:ISCI000310"/>
<organism>
    <name type="scientific">Ixodes scapularis</name>
    <name type="common">Black-legged tick</name>
    <name type="synonym">Deer tick</name>
    <dbReference type="NCBI Taxonomy" id="6945"/>
    <lineage>
        <taxon>Eukaryota</taxon>
        <taxon>Metazoa</taxon>
        <taxon>Ecdysozoa</taxon>
        <taxon>Arthropoda</taxon>
        <taxon>Chelicerata</taxon>
        <taxon>Arachnida</taxon>
        <taxon>Acari</taxon>
        <taxon>Parasitiformes</taxon>
        <taxon>Ixodida</taxon>
        <taxon>Ixodoidea</taxon>
        <taxon>Ixodidae</taxon>
        <taxon>Ixodinae</taxon>
        <taxon>Ixodes</taxon>
    </lineage>
</organism>
<dbReference type="InterPro" id="IPR014854">
    <property type="entry name" value="Nse4_C"/>
</dbReference>
<comment type="function">
    <text evidence="7">Component of the SMC5-SMC6 complex, that promotes sister chromatid alignment after DNA damage and facilitates double-stranded DNA breaks (DSBs) repair via homologous recombination between sister chromatids.</text>
</comment>
<dbReference type="GO" id="GO:0006310">
    <property type="term" value="P:DNA recombination"/>
    <property type="evidence" value="ECO:0007669"/>
    <property type="project" value="UniProtKB-UniRule"/>
</dbReference>
<evidence type="ECO:0000259" key="8">
    <source>
        <dbReference type="Pfam" id="PF08743"/>
    </source>
</evidence>
<feature type="domain" description="Non-structural maintenance of chromosome element 4 C-terminal" evidence="8">
    <location>
        <begin position="36"/>
        <end position="123"/>
    </location>
</feature>
<dbReference type="GO" id="GO:0006281">
    <property type="term" value="P:DNA repair"/>
    <property type="evidence" value="ECO:0000318"/>
    <property type="project" value="GO_Central"/>
</dbReference>
<evidence type="ECO:0000256" key="3">
    <source>
        <dbReference type="ARBA" id="ARBA00022763"/>
    </source>
</evidence>
<dbReference type="PANTHER" id="PTHR16140">
    <property type="entry name" value="NON-STRUCTURAL MAINTENANCE OF CHROMOSOMES ELEMENT 4"/>
    <property type="match status" value="1"/>
</dbReference>
<dbReference type="EMBL" id="ABJB010991568">
    <property type="status" value="NOT_ANNOTATED_CDS"/>
    <property type="molecule type" value="Genomic_DNA"/>
</dbReference>
<dbReference type="EMBL" id="DS626816">
    <property type="protein sequence ID" value="EEC01052.1"/>
    <property type="molecule type" value="Genomic_DNA"/>
</dbReference>
<accession>B7P380</accession>
<keyword evidence="11" id="KW-1185">Reference proteome</keyword>
<comment type="subcellular location">
    <subcellularLocation>
        <location evidence="1 7">Nucleus</location>
    </subcellularLocation>
</comment>
<dbReference type="Proteomes" id="UP000001555">
    <property type="component" value="Unassembled WGS sequence"/>
</dbReference>
<dbReference type="OrthoDB" id="361242at2759"/>
<evidence type="ECO:0000313" key="10">
    <source>
        <dbReference type="EnsemblMetazoa" id="ISCW000310-PA"/>
    </source>
</evidence>
<dbReference type="STRING" id="6945.B7P380"/>
<evidence type="ECO:0000256" key="5">
    <source>
        <dbReference type="ARBA" id="ARBA00023204"/>
    </source>
</evidence>
<dbReference type="InterPro" id="IPR027786">
    <property type="entry name" value="Nse4/EID"/>
</dbReference>
<keyword evidence="4 7" id="KW-0233">DNA recombination</keyword>
<evidence type="ECO:0000256" key="6">
    <source>
        <dbReference type="ARBA" id="ARBA00023242"/>
    </source>
</evidence>
<dbReference type="Pfam" id="PF08743">
    <property type="entry name" value="Nse4_C"/>
    <property type="match status" value="1"/>
</dbReference>
<sequence>MKRYVVIAATSHETTTEDVSRIHELLTALHGRLGRPLPYHEFVIHPKSFSRTCENIFHLSFLVNSGHVRIAFDENGLLCAEPADQGRGSRSSENPLENAFVMTLSMQQWKDAVEALQLMEPAIPD</sequence>
<dbReference type="HOGENOM" id="CLU_2229372_0_0_1"/>
<evidence type="ECO:0000256" key="7">
    <source>
        <dbReference type="RuleBase" id="RU365071"/>
    </source>
</evidence>
<dbReference type="VEuPathDB" id="VectorBase:ISCP_008885"/>
<dbReference type="PANTHER" id="PTHR16140:SF0">
    <property type="entry name" value="NON-STRUCTURAL MAINTENANCE OF CHROMOSOMES ELEMENT 4"/>
    <property type="match status" value="1"/>
</dbReference>
<evidence type="ECO:0000256" key="4">
    <source>
        <dbReference type="ARBA" id="ARBA00023172"/>
    </source>
</evidence>
<evidence type="ECO:0000313" key="11">
    <source>
        <dbReference type="Proteomes" id="UP000001555"/>
    </source>
</evidence>
<evidence type="ECO:0000313" key="9">
    <source>
        <dbReference type="EMBL" id="EEC01052.1"/>
    </source>
</evidence>
<comment type="subunit">
    <text evidence="7">Component of the SMC5-SMC6 complex.</text>
</comment>
<comment type="similarity">
    <text evidence="2 7">Belongs to the NSE4 family.</text>
</comment>
<dbReference type="InParanoid" id="B7P380"/>
<gene>
    <name evidence="9" type="ORF">IscW_ISCW000310</name>
</gene>
<keyword evidence="5 7" id="KW-0234">DNA repair</keyword>
<protein>
    <recommendedName>
        <fullName evidence="7">Non-structural maintenance of chromosomes element 4</fullName>
    </recommendedName>
</protein>
<dbReference type="PaxDb" id="6945-B7P380"/>
<dbReference type="VEuPathDB" id="VectorBase:ISCW000310"/>
<keyword evidence="3 7" id="KW-0227">DNA damage</keyword>
<reference evidence="10" key="2">
    <citation type="submission" date="2020-05" db="UniProtKB">
        <authorList>
            <consortium name="EnsemblMetazoa"/>
        </authorList>
    </citation>
    <scope>IDENTIFICATION</scope>
    <source>
        <strain evidence="10">wikel</strain>
    </source>
</reference>
<proteinExistence type="inferred from homology"/>
<reference evidence="9 11" key="1">
    <citation type="submission" date="2008-03" db="EMBL/GenBank/DDBJ databases">
        <title>Annotation of Ixodes scapularis.</title>
        <authorList>
            <consortium name="Ixodes scapularis Genome Project Consortium"/>
            <person name="Caler E."/>
            <person name="Hannick L.I."/>
            <person name="Bidwell S."/>
            <person name="Joardar V."/>
            <person name="Thiagarajan M."/>
            <person name="Amedeo P."/>
            <person name="Galinsky K.J."/>
            <person name="Schobel S."/>
            <person name="Inman J."/>
            <person name="Hostetler J."/>
            <person name="Miller J."/>
            <person name="Hammond M."/>
            <person name="Megy K."/>
            <person name="Lawson D."/>
            <person name="Kodira C."/>
            <person name="Sutton G."/>
            <person name="Meyer J."/>
            <person name="Hill C.A."/>
            <person name="Birren B."/>
            <person name="Nene V."/>
            <person name="Collins F."/>
            <person name="Alarcon-Chaidez F."/>
            <person name="Wikel S."/>
            <person name="Strausberg R."/>
        </authorList>
    </citation>
    <scope>NUCLEOTIDE SEQUENCE [LARGE SCALE GENOMIC DNA]</scope>
    <source>
        <strain evidence="11">Wikel</strain>
        <strain evidence="9">Wikel colony</strain>
    </source>
</reference>
<dbReference type="GO" id="GO:0030915">
    <property type="term" value="C:Smc5-Smc6 complex"/>
    <property type="evidence" value="ECO:0000318"/>
    <property type="project" value="GO_Central"/>
</dbReference>
<dbReference type="EnsemblMetazoa" id="ISCW000310-RA">
    <property type="protein sequence ID" value="ISCW000310-PA"/>
    <property type="gene ID" value="ISCW000310"/>
</dbReference>
<evidence type="ECO:0000256" key="2">
    <source>
        <dbReference type="ARBA" id="ARBA00008997"/>
    </source>
</evidence>